<dbReference type="AlphaFoldDB" id="A0A0F8YQT6"/>
<dbReference type="PANTHER" id="PTHR40031:SF1">
    <property type="entry name" value="MEMBRANE-BOUND METAL-DEPENDENT HYDROLASE"/>
    <property type="match status" value="1"/>
</dbReference>
<sequence>MDPITQGIVGAALAQTKGETKTLAKAGIIGALAGMAPDLDVLIRSSTDPLLVLEYHRQFTHSLLFIPFGALICALVFYPLIANRWQLGFKAIYLWSFLGFATHGLLDGCTSYGTLLLWPITDHRFSWDIISVIDPLFTLPLLVLILLAATLKSRRYLWGGLVWGAVYLGIGFIQHERVLVIGHQLAAERGHQPLRLEAKPSFANIMVWKLVYETEQKFYVDAVRPGVLSERILTGKIWAGNSTDKLNLTRDFLWLDPQSQQAKDIQRFGRFSSGYLGLDPQNSMGIVDIRYSL</sequence>
<comment type="caution">
    <text evidence="2">The sequence shown here is derived from an EMBL/GenBank/DDBJ whole genome shotgun (WGS) entry which is preliminary data.</text>
</comment>
<gene>
    <name evidence="2" type="ORF">LCGC14_3125780</name>
</gene>
<keyword evidence="1" id="KW-0812">Transmembrane</keyword>
<dbReference type="InterPro" id="IPR007404">
    <property type="entry name" value="YdjM-like"/>
</dbReference>
<name>A0A0F8YQT6_9ZZZZ</name>
<evidence type="ECO:0000313" key="2">
    <source>
        <dbReference type="EMBL" id="KKK50361.1"/>
    </source>
</evidence>
<dbReference type="InterPro" id="IPR053170">
    <property type="entry name" value="Transcription_regulator"/>
</dbReference>
<proteinExistence type="predicted"/>
<dbReference type="Pfam" id="PF04307">
    <property type="entry name" value="YdjM"/>
    <property type="match status" value="1"/>
</dbReference>
<evidence type="ECO:0008006" key="3">
    <source>
        <dbReference type="Google" id="ProtNLM"/>
    </source>
</evidence>
<feature type="transmembrane region" description="Helical" evidence="1">
    <location>
        <begin position="156"/>
        <end position="173"/>
    </location>
</feature>
<dbReference type="PANTHER" id="PTHR40031">
    <property type="entry name" value="HYPOTHETICAL MEMBRANE SPANNING PROTEIN"/>
    <property type="match status" value="1"/>
</dbReference>
<feature type="transmembrane region" description="Helical" evidence="1">
    <location>
        <begin position="129"/>
        <end position="149"/>
    </location>
</feature>
<feature type="transmembrane region" description="Helical" evidence="1">
    <location>
        <begin position="59"/>
        <end position="80"/>
    </location>
</feature>
<accession>A0A0F8YQT6</accession>
<evidence type="ECO:0000256" key="1">
    <source>
        <dbReference type="SAM" id="Phobius"/>
    </source>
</evidence>
<feature type="non-terminal residue" evidence="2">
    <location>
        <position position="293"/>
    </location>
</feature>
<protein>
    <recommendedName>
        <fullName evidence="3">Metal-dependent hydrolase</fullName>
    </recommendedName>
</protein>
<reference evidence="2" key="1">
    <citation type="journal article" date="2015" name="Nature">
        <title>Complex archaea that bridge the gap between prokaryotes and eukaryotes.</title>
        <authorList>
            <person name="Spang A."/>
            <person name="Saw J.H."/>
            <person name="Jorgensen S.L."/>
            <person name="Zaremba-Niedzwiedzka K."/>
            <person name="Martijn J."/>
            <person name="Lind A.E."/>
            <person name="van Eijk R."/>
            <person name="Schleper C."/>
            <person name="Guy L."/>
            <person name="Ettema T.J."/>
        </authorList>
    </citation>
    <scope>NUCLEOTIDE SEQUENCE</scope>
</reference>
<keyword evidence="1" id="KW-1133">Transmembrane helix</keyword>
<organism evidence="2">
    <name type="scientific">marine sediment metagenome</name>
    <dbReference type="NCBI Taxonomy" id="412755"/>
    <lineage>
        <taxon>unclassified sequences</taxon>
        <taxon>metagenomes</taxon>
        <taxon>ecological metagenomes</taxon>
    </lineage>
</organism>
<dbReference type="EMBL" id="LAZR01068062">
    <property type="protein sequence ID" value="KKK50361.1"/>
    <property type="molecule type" value="Genomic_DNA"/>
</dbReference>
<feature type="transmembrane region" description="Helical" evidence="1">
    <location>
        <begin position="92"/>
        <end position="117"/>
    </location>
</feature>
<keyword evidence="1" id="KW-0472">Membrane</keyword>